<name>A0A2K9V7I8_9VIRU</name>
<dbReference type="EMBL" id="MG779311">
    <property type="protein sequence ID" value="AUV58156.1"/>
    <property type="molecule type" value="Genomic_DNA"/>
</dbReference>
<sequence length="375" mass="43863">MNLDLIDKYNSQMMPLIEANKEIFDALEFTKIKTHNYFVQNGLIEVINTFKLKCLGSLLYYAIKCYEYIIQNNFEELYNYASDDINSIDNMAIALAAVTTKQYEALDILSGKNYDFYTRIFHDHDIFLLDENKIVFTYFHIKGILLEHIINYSDSEVIKRLVDNGLKYQRDFSIEKFINDSSMIEYLIDMNFFDGKLELFLNKYLDQNIENINMSVLIKILELGANINDIILKGNLCIDFMKESPAEKFDLLLNHGFTEIELLTYFACIKSQLELIEIILQRGYTLSDRCIDCLMDKLCKPFIELFIKYQIDLSKCRLDISNEIEIHSKKLEELGLNSNILSHMMLKNVLNKDNSKCINANDLGRIRAMAQSIYY</sequence>
<proteinExistence type="predicted"/>
<reference evidence="1" key="1">
    <citation type="submission" date="2018-01" db="EMBL/GenBank/DDBJ databases">
        <title>Draft genome sequence of Bandra megavirus.</title>
        <authorList>
            <person name="Chatterjee A."/>
            <person name="Yadav R."/>
            <person name="Kondabagil K."/>
        </authorList>
    </citation>
    <scope>NUCLEOTIDE SEQUENCE</scope>
    <source>
        <strain evidence="1">KK-1</strain>
    </source>
</reference>
<protein>
    <recommendedName>
        <fullName evidence="2">Ankyrin repeat protein</fullName>
    </recommendedName>
</protein>
<accession>A0A2K9V7I8</accession>
<evidence type="ECO:0008006" key="2">
    <source>
        <dbReference type="Google" id="ProtNLM"/>
    </source>
</evidence>
<evidence type="ECO:0000313" key="1">
    <source>
        <dbReference type="EMBL" id="AUV58156.1"/>
    </source>
</evidence>
<organism evidence="1">
    <name type="scientific">Bandra megavirus</name>
    <dbReference type="NCBI Taxonomy" id="2071566"/>
    <lineage>
        <taxon>Viruses</taxon>
        <taxon>Varidnaviria</taxon>
        <taxon>Bamfordvirae</taxon>
        <taxon>Nucleocytoviricota</taxon>
        <taxon>Megaviricetes</taxon>
        <taxon>Imitervirales</taxon>
        <taxon>Mimiviridae</taxon>
        <taxon>Megamimivirinae</taxon>
        <taxon>Megavirus</taxon>
    </lineage>
</organism>